<evidence type="ECO:0000256" key="1">
    <source>
        <dbReference type="RuleBase" id="RU004560"/>
    </source>
</evidence>
<feature type="compositionally biased region" description="Polar residues" evidence="2">
    <location>
        <begin position="91"/>
        <end position="111"/>
    </location>
</feature>
<dbReference type="EMBL" id="JAVRRL010000042">
    <property type="protein sequence ID" value="KAK5111106.1"/>
    <property type="molecule type" value="Genomic_DNA"/>
</dbReference>
<feature type="region of interest" description="Disordered" evidence="2">
    <location>
        <begin position="704"/>
        <end position="725"/>
    </location>
</feature>
<dbReference type="PANTHER" id="PTHR18884">
    <property type="entry name" value="SEPTIN"/>
    <property type="match status" value="1"/>
</dbReference>
<comment type="caution">
    <text evidence="4">The sequence shown here is derived from an EMBL/GenBank/DDBJ whole genome shotgun (WGS) entry which is preliminary data.</text>
</comment>
<dbReference type="Pfam" id="PF00735">
    <property type="entry name" value="Septin"/>
    <property type="match status" value="1"/>
</dbReference>
<feature type="region of interest" description="Disordered" evidence="2">
    <location>
        <begin position="624"/>
        <end position="644"/>
    </location>
</feature>
<feature type="compositionally biased region" description="Basic and acidic residues" evidence="2">
    <location>
        <begin position="44"/>
        <end position="53"/>
    </location>
</feature>
<dbReference type="AlphaFoldDB" id="A0AAN7YQX9"/>
<protein>
    <recommendedName>
        <fullName evidence="3">Septin-type G domain-containing protein</fullName>
    </recommendedName>
</protein>
<evidence type="ECO:0000313" key="5">
    <source>
        <dbReference type="Proteomes" id="UP001310890"/>
    </source>
</evidence>
<dbReference type="InterPro" id="IPR030379">
    <property type="entry name" value="G_SEPTIN_dom"/>
</dbReference>
<feature type="compositionally biased region" description="Polar residues" evidence="2">
    <location>
        <begin position="181"/>
        <end position="193"/>
    </location>
</feature>
<dbReference type="SUPFAM" id="SSF52540">
    <property type="entry name" value="P-loop containing nucleoside triphosphate hydrolases"/>
    <property type="match status" value="1"/>
</dbReference>
<feature type="compositionally biased region" description="Low complexity" evidence="2">
    <location>
        <begin position="150"/>
        <end position="169"/>
    </location>
</feature>
<evidence type="ECO:0000259" key="3">
    <source>
        <dbReference type="PROSITE" id="PS51719"/>
    </source>
</evidence>
<dbReference type="PROSITE" id="PS51719">
    <property type="entry name" value="G_SEPTIN"/>
    <property type="match status" value="1"/>
</dbReference>
<accession>A0AAN7YQX9</accession>
<feature type="region of interest" description="Disordered" evidence="2">
    <location>
        <begin position="1"/>
        <end position="243"/>
    </location>
</feature>
<keyword evidence="1" id="KW-0342">GTP-binding</keyword>
<dbReference type="GO" id="GO:0005525">
    <property type="term" value="F:GTP binding"/>
    <property type="evidence" value="ECO:0007669"/>
    <property type="project" value="UniProtKB-KW"/>
</dbReference>
<sequence length="843" mass="91513">MSYDTMSTSKDYDARTIRGKQPAIHPPPPSTSPGKSGPTTFFLRSEKEIERSGQRGRKASRSNSTDQEEQAKIPPASSMADSSFGVESLADTISSGFPSESSLSRTNSTDSAGLGAGAESNIVSSRKRKAGNPVSARINATGQRIISAERAPIQQSSSRSPQSLRSAESPLRSQAHLRRGSATSSINLNSQPLTPLRMSPQPHSATPSTPRSASPKSFRLSDEECSVADETGSQAVQSSSGDDEDLEIMALDKSNVSSIPQLVMPSIAIPARRQFTERGKRIGRLKIMIVGQSGSGKTSLIQSFFRVCEDIVHVDSAVGSTLSSSRRNGLAILETHASTRTYPSWRTQFEGKRHSHRRTSTGDGVLERNLCFIDTPGLSEEGAAMEVLDYLNKTIAHTTDLEKMQDSELVNILGGDGGTQIDVVLWLFDTAPLAKSAVLLDGKQKLLFQSLCKCTNLIPLLARADEQDAAATEVCRQQVQQAVEEMGVEVYDPTRFDGLSQDAHLESPSIPFAISSALSDDTETIDASILMSSQYLQPLVPSELNHLVAHLLHPENIARMRHRSATKVLFWRQAHLAPHATTSQQQQHHDNSFSPQFGHTLRSVPSTNSVLAEEASKVLLPPSTANHYRSISPSTSARSSLQSGGAGEIMTASATSANALAQYNNEQTQAHGSHLPFRQIRLAKWAQDLQRSLDNERRRYREMYLHSRPSQRSSTDGADESAASATGDAETFLIPYSQRPAKGRLGGAIAVIDPRDPLGVLGFSQACRRHGWFALKVASGCGVLGALVWWTMRHWAEVQEWWGGPNTTLKGGGLRYLGPAPAGLGVMGWVEEVDWRGFFGWGR</sequence>
<feature type="compositionally biased region" description="Low complexity" evidence="2">
    <location>
        <begin position="202"/>
        <end position="215"/>
    </location>
</feature>
<dbReference type="Gene3D" id="3.40.50.300">
    <property type="entry name" value="P-loop containing nucleotide triphosphate hydrolases"/>
    <property type="match status" value="1"/>
</dbReference>
<comment type="similarity">
    <text evidence="1">Belongs to the TRAFAC class TrmE-Era-EngA-EngB-Septin-like GTPase superfamily. Septin GTPase family.</text>
</comment>
<proteinExistence type="inferred from homology"/>
<evidence type="ECO:0000313" key="4">
    <source>
        <dbReference type="EMBL" id="KAK5111106.1"/>
    </source>
</evidence>
<evidence type="ECO:0000256" key="2">
    <source>
        <dbReference type="SAM" id="MobiDB-lite"/>
    </source>
</evidence>
<dbReference type="InterPro" id="IPR027417">
    <property type="entry name" value="P-loop_NTPase"/>
</dbReference>
<feature type="compositionally biased region" description="Polar residues" evidence="2">
    <location>
        <begin position="580"/>
        <end position="600"/>
    </location>
</feature>
<feature type="region of interest" description="Disordered" evidence="2">
    <location>
        <begin position="579"/>
        <end position="600"/>
    </location>
</feature>
<feature type="compositionally biased region" description="Low complexity" evidence="2">
    <location>
        <begin position="630"/>
        <end position="640"/>
    </location>
</feature>
<dbReference type="Proteomes" id="UP001310890">
    <property type="component" value="Unassembled WGS sequence"/>
</dbReference>
<name>A0AAN7YQX9_9PEZI</name>
<organism evidence="4 5">
    <name type="scientific">Meristemomyces frigidus</name>
    <dbReference type="NCBI Taxonomy" id="1508187"/>
    <lineage>
        <taxon>Eukaryota</taxon>
        <taxon>Fungi</taxon>
        <taxon>Dikarya</taxon>
        <taxon>Ascomycota</taxon>
        <taxon>Pezizomycotina</taxon>
        <taxon>Dothideomycetes</taxon>
        <taxon>Dothideomycetidae</taxon>
        <taxon>Mycosphaerellales</taxon>
        <taxon>Teratosphaeriaceae</taxon>
        <taxon>Meristemomyces</taxon>
    </lineage>
</organism>
<gene>
    <name evidence="4" type="ORF">LTR62_005305</name>
</gene>
<feature type="domain" description="Septin-type G" evidence="3">
    <location>
        <begin position="281"/>
        <end position="578"/>
    </location>
</feature>
<feature type="compositionally biased region" description="Polar residues" evidence="2">
    <location>
        <begin position="231"/>
        <end position="240"/>
    </location>
</feature>
<reference evidence="4" key="1">
    <citation type="submission" date="2023-08" db="EMBL/GenBank/DDBJ databases">
        <title>Black Yeasts Isolated from many extreme environments.</title>
        <authorList>
            <person name="Coleine C."/>
            <person name="Stajich J.E."/>
            <person name="Selbmann L."/>
        </authorList>
    </citation>
    <scope>NUCLEOTIDE SEQUENCE</scope>
    <source>
        <strain evidence="4">CCFEE 5401</strain>
    </source>
</reference>
<keyword evidence="1" id="KW-0547">Nucleotide-binding</keyword>